<dbReference type="EMBL" id="AZGC01000039">
    <property type="protein sequence ID" value="KRL93972.1"/>
    <property type="molecule type" value="Genomic_DNA"/>
</dbReference>
<evidence type="ECO:0000313" key="4">
    <source>
        <dbReference type="Proteomes" id="UP000051084"/>
    </source>
</evidence>
<organism evidence="3 4">
    <name type="scientific">Limosilactobacillus equigenerosi DSM 18793 = JCM 14505</name>
    <dbReference type="NCBI Taxonomy" id="1423742"/>
    <lineage>
        <taxon>Bacteria</taxon>
        <taxon>Bacillati</taxon>
        <taxon>Bacillota</taxon>
        <taxon>Bacilli</taxon>
        <taxon>Lactobacillales</taxon>
        <taxon>Lactobacillaceae</taxon>
        <taxon>Limosilactobacillus</taxon>
    </lineage>
</organism>
<protein>
    <submittedName>
        <fullName evidence="3">Uncharacterized protein</fullName>
    </submittedName>
</protein>
<dbReference type="PATRIC" id="fig|1423742.4.peg.1497"/>
<feature type="transmembrane region" description="Helical" evidence="2">
    <location>
        <begin position="232"/>
        <end position="259"/>
    </location>
</feature>
<feature type="transmembrane region" description="Helical" evidence="2">
    <location>
        <begin position="200"/>
        <end position="226"/>
    </location>
</feature>
<keyword evidence="2" id="KW-1133">Transmembrane helix</keyword>
<comment type="caution">
    <text evidence="3">The sequence shown here is derived from an EMBL/GenBank/DDBJ whole genome shotgun (WGS) entry which is preliminary data.</text>
</comment>
<gene>
    <name evidence="3" type="ORF">FC21_GL001444</name>
</gene>
<dbReference type="AlphaFoldDB" id="A0A0R1UM76"/>
<keyword evidence="4" id="KW-1185">Reference proteome</keyword>
<keyword evidence="2" id="KW-0472">Membrane</keyword>
<name>A0A0R1UM76_9LACO</name>
<evidence type="ECO:0000256" key="2">
    <source>
        <dbReference type="SAM" id="Phobius"/>
    </source>
</evidence>
<dbReference type="Proteomes" id="UP000051084">
    <property type="component" value="Unassembled WGS sequence"/>
</dbReference>
<feature type="compositionally biased region" description="Basic residues" evidence="1">
    <location>
        <begin position="151"/>
        <end position="161"/>
    </location>
</feature>
<accession>A0A0R1UM76</accession>
<evidence type="ECO:0000256" key="1">
    <source>
        <dbReference type="SAM" id="MobiDB-lite"/>
    </source>
</evidence>
<keyword evidence="2" id="KW-0812">Transmembrane</keyword>
<proteinExistence type="predicted"/>
<dbReference type="RefSeq" id="WP_054652869.1">
    <property type="nucleotide sequence ID" value="NZ_AZGC01000039.1"/>
</dbReference>
<evidence type="ECO:0000313" key="3">
    <source>
        <dbReference type="EMBL" id="KRL93972.1"/>
    </source>
</evidence>
<reference evidence="3 4" key="1">
    <citation type="journal article" date="2015" name="Genome Announc.">
        <title>Expanding the biotechnology potential of lactobacilli through comparative genomics of 213 strains and associated genera.</title>
        <authorList>
            <person name="Sun Z."/>
            <person name="Harris H.M."/>
            <person name="McCann A."/>
            <person name="Guo C."/>
            <person name="Argimon S."/>
            <person name="Zhang W."/>
            <person name="Yang X."/>
            <person name="Jeffery I.B."/>
            <person name="Cooney J.C."/>
            <person name="Kagawa T.F."/>
            <person name="Liu W."/>
            <person name="Song Y."/>
            <person name="Salvetti E."/>
            <person name="Wrobel A."/>
            <person name="Rasinkangas P."/>
            <person name="Parkhill J."/>
            <person name="Rea M.C."/>
            <person name="O'Sullivan O."/>
            <person name="Ritari J."/>
            <person name="Douillard F.P."/>
            <person name="Paul Ross R."/>
            <person name="Yang R."/>
            <person name="Briner A.E."/>
            <person name="Felis G.E."/>
            <person name="de Vos W.M."/>
            <person name="Barrangou R."/>
            <person name="Klaenhammer T.R."/>
            <person name="Caufield P.W."/>
            <person name="Cui Y."/>
            <person name="Zhang H."/>
            <person name="O'Toole P.W."/>
        </authorList>
    </citation>
    <scope>NUCLEOTIDE SEQUENCE [LARGE SCALE GENOMIC DNA]</scope>
    <source>
        <strain evidence="3 4">DSM 18793</strain>
    </source>
</reference>
<feature type="region of interest" description="Disordered" evidence="1">
    <location>
        <begin position="148"/>
        <end position="179"/>
    </location>
</feature>
<sequence length="268" mass="31109">MILGKELTDDKEIALFKQYSVTKVDGAYFNPKWGYLGYQHEEKFDVIDFEQILSYRIEGIVIETNATSPNNITESKRYENPTLIITMLLLPDSIKLSLEQGKFNAKSEQERRLLKKLQRLKPILEQMEQTNEPGSLVYQMQQAAERELRRPHLQPRRKSQVRTKAEITPRTHPVTSENQSTVKEPMDFATWWEHVWQPMAFVVIIGTATGIIAINGFGVGVIFILLGLAFDYLRIGIVSLSFYFSLVLDFITYGIYWIIYKLIHRKTD</sequence>